<name>A0A0D2K7V9_9CHLO</name>
<evidence type="ECO:0000313" key="3">
    <source>
        <dbReference type="Proteomes" id="UP000054498"/>
    </source>
</evidence>
<dbReference type="GO" id="GO:0036297">
    <property type="term" value="P:interstrand cross-link repair"/>
    <property type="evidence" value="ECO:0007669"/>
    <property type="project" value="TreeGrafter"/>
</dbReference>
<gene>
    <name evidence="2" type="ORF">MNEG_1645</name>
</gene>
<dbReference type="Proteomes" id="UP000054498">
    <property type="component" value="Unassembled WGS sequence"/>
</dbReference>
<dbReference type="Pfam" id="PF00270">
    <property type="entry name" value="DEAD"/>
    <property type="match status" value="1"/>
</dbReference>
<dbReference type="GO" id="GO:0005524">
    <property type="term" value="F:ATP binding"/>
    <property type="evidence" value="ECO:0007669"/>
    <property type="project" value="InterPro"/>
</dbReference>
<keyword evidence="3" id="KW-1185">Reference proteome</keyword>
<dbReference type="SMART" id="SM00487">
    <property type="entry name" value="DEXDc"/>
    <property type="match status" value="1"/>
</dbReference>
<dbReference type="EMBL" id="KK100389">
    <property type="protein sequence ID" value="KIZ06308.1"/>
    <property type="molecule type" value="Genomic_DNA"/>
</dbReference>
<dbReference type="EC" id="3.6.1.-" evidence="2"/>
<dbReference type="GO" id="GO:0006289">
    <property type="term" value="P:nucleotide-excision repair"/>
    <property type="evidence" value="ECO:0007669"/>
    <property type="project" value="TreeGrafter"/>
</dbReference>
<keyword evidence="2" id="KW-0547">Nucleotide-binding</keyword>
<reference evidence="2 3" key="1">
    <citation type="journal article" date="2013" name="BMC Genomics">
        <title>Reconstruction of the lipid metabolism for the microalga Monoraphidium neglectum from its genome sequence reveals characteristics suitable for biofuel production.</title>
        <authorList>
            <person name="Bogen C."/>
            <person name="Al-Dilaimi A."/>
            <person name="Albersmeier A."/>
            <person name="Wichmann J."/>
            <person name="Grundmann M."/>
            <person name="Rupp O."/>
            <person name="Lauersen K.J."/>
            <person name="Blifernez-Klassen O."/>
            <person name="Kalinowski J."/>
            <person name="Goesmann A."/>
            <person name="Mussgnug J.H."/>
            <person name="Kruse O."/>
        </authorList>
    </citation>
    <scope>NUCLEOTIDE SEQUENCE [LARGE SCALE GENOMIC DNA]</scope>
    <source>
        <strain evidence="2 3">SAG 48.87</strain>
    </source>
</reference>
<feature type="domain" description="Helicase ATP-binding" evidence="1">
    <location>
        <begin position="31"/>
        <end position="196"/>
    </location>
</feature>
<dbReference type="InterPro" id="IPR011545">
    <property type="entry name" value="DEAD/DEAH_box_helicase_dom"/>
</dbReference>
<dbReference type="STRING" id="145388.A0A0D2K7V9"/>
<organism evidence="2 3">
    <name type="scientific">Monoraphidium neglectum</name>
    <dbReference type="NCBI Taxonomy" id="145388"/>
    <lineage>
        <taxon>Eukaryota</taxon>
        <taxon>Viridiplantae</taxon>
        <taxon>Chlorophyta</taxon>
        <taxon>core chlorophytes</taxon>
        <taxon>Chlorophyceae</taxon>
        <taxon>CS clade</taxon>
        <taxon>Sphaeropleales</taxon>
        <taxon>Selenastraceae</taxon>
        <taxon>Monoraphidium</taxon>
    </lineage>
</organism>
<protein>
    <submittedName>
        <fullName evidence="2">ATP-dependent helicase</fullName>
        <ecNumber evidence="2">3.6.1.-</ecNumber>
    </submittedName>
</protein>
<dbReference type="GO" id="GO:0016787">
    <property type="term" value="F:hydrolase activity"/>
    <property type="evidence" value="ECO:0007669"/>
    <property type="project" value="UniProtKB-KW"/>
</dbReference>
<proteinExistence type="predicted"/>
<dbReference type="AlphaFoldDB" id="A0A0D2K7V9"/>
<evidence type="ECO:0000259" key="1">
    <source>
        <dbReference type="PROSITE" id="PS51192"/>
    </source>
</evidence>
<dbReference type="GeneID" id="25734210"/>
<dbReference type="RefSeq" id="XP_013905327.1">
    <property type="nucleotide sequence ID" value="XM_014049873.1"/>
</dbReference>
<accession>A0A0D2K7V9</accession>
<dbReference type="PANTHER" id="PTHR47957:SF3">
    <property type="entry name" value="ATP-DEPENDENT HELICASE HRQ1"/>
    <property type="match status" value="1"/>
</dbReference>
<sequence>MNGGLVQGAAGHGRSSGRAGGLFIHQAAAIDALLLARRHVVVATPTASGKSLCYNVPVLEALAADRDACALYLFPTKALAQDQLAALRGMLAAAFGPDAAAIVELLVTNPDMLHCSILPFHTQFARLLGNLKYVIVDEAHAYHGAFGCHTALVLRRLRRLCARAHGSEPLFVLTSATVANPGRHASLLLGEGEAAVQVVGEDGSPSGAKALVLWNPPLTADAK</sequence>
<keyword evidence="2" id="KW-0378">Hydrolase</keyword>
<dbReference type="PANTHER" id="PTHR47957">
    <property type="entry name" value="ATP-DEPENDENT HELICASE HRQ1"/>
    <property type="match status" value="1"/>
</dbReference>
<dbReference type="Gene3D" id="3.40.50.300">
    <property type="entry name" value="P-loop containing nucleotide triphosphate hydrolases"/>
    <property type="match status" value="1"/>
</dbReference>
<dbReference type="SUPFAM" id="SSF52540">
    <property type="entry name" value="P-loop containing nucleoside triphosphate hydrolases"/>
    <property type="match status" value="1"/>
</dbReference>
<dbReference type="OrthoDB" id="18781at2759"/>
<keyword evidence="2" id="KW-0347">Helicase</keyword>
<dbReference type="GO" id="GO:0003676">
    <property type="term" value="F:nucleic acid binding"/>
    <property type="evidence" value="ECO:0007669"/>
    <property type="project" value="InterPro"/>
</dbReference>
<keyword evidence="2" id="KW-0067">ATP-binding</keyword>
<dbReference type="PROSITE" id="PS51192">
    <property type="entry name" value="HELICASE_ATP_BIND_1"/>
    <property type="match status" value="1"/>
</dbReference>
<dbReference type="InterPro" id="IPR027417">
    <property type="entry name" value="P-loop_NTPase"/>
</dbReference>
<evidence type="ECO:0000313" key="2">
    <source>
        <dbReference type="EMBL" id="KIZ06308.1"/>
    </source>
</evidence>
<dbReference type="KEGG" id="mng:MNEG_1645"/>
<dbReference type="InterPro" id="IPR014001">
    <property type="entry name" value="Helicase_ATP-bd"/>
</dbReference>
<dbReference type="GO" id="GO:0043138">
    <property type="term" value="F:3'-5' DNA helicase activity"/>
    <property type="evidence" value="ECO:0007669"/>
    <property type="project" value="TreeGrafter"/>
</dbReference>
<dbReference type="GO" id="GO:0005634">
    <property type="term" value="C:nucleus"/>
    <property type="evidence" value="ECO:0007669"/>
    <property type="project" value="TreeGrafter"/>
</dbReference>